<organism evidence="1">
    <name type="scientific">mine drainage metagenome</name>
    <dbReference type="NCBI Taxonomy" id="410659"/>
    <lineage>
        <taxon>unclassified sequences</taxon>
        <taxon>metagenomes</taxon>
        <taxon>ecological metagenomes</taxon>
    </lineage>
</organism>
<feature type="non-terminal residue" evidence="1">
    <location>
        <position position="176"/>
    </location>
</feature>
<accession>T0ZBF0</accession>
<dbReference type="PANTHER" id="PTHR16214:SF3">
    <property type="entry name" value="TRANSMEMBRANE PROTEIN 260"/>
    <property type="match status" value="1"/>
</dbReference>
<dbReference type="InterPro" id="IPR052724">
    <property type="entry name" value="GT117_domain-containing"/>
</dbReference>
<protein>
    <submittedName>
        <fullName evidence="1">Uncharacterized protein</fullName>
    </submittedName>
</protein>
<evidence type="ECO:0000313" key="1">
    <source>
        <dbReference type="EMBL" id="EQD45336.1"/>
    </source>
</evidence>
<feature type="non-terminal residue" evidence="1">
    <location>
        <position position="1"/>
    </location>
</feature>
<reference evidence="1" key="1">
    <citation type="submission" date="2013-08" db="EMBL/GenBank/DDBJ databases">
        <authorList>
            <person name="Mendez C."/>
            <person name="Richter M."/>
            <person name="Ferrer M."/>
            <person name="Sanchez J."/>
        </authorList>
    </citation>
    <scope>NUCLEOTIDE SEQUENCE</scope>
</reference>
<reference evidence="1" key="2">
    <citation type="journal article" date="2014" name="ISME J.">
        <title>Microbial stratification in low pH oxic and suboxic macroscopic growths along an acid mine drainage.</title>
        <authorList>
            <person name="Mendez-Garcia C."/>
            <person name="Mesa V."/>
            <person name="Sprenger R.R."/>
            <person name="Richter M."/>
            <person name="Diez M.S."/>
            <person name="Solano J."/>
            <person name="Bargiela R."/>
            <person name="Golyshina O.V."/>
            <person name="Manteca A."/>
            <person name="Ramos J.L."/>
            <person name="Gallego J.R."/>
            <person name="Llorente I."/>
            <person name="Martins Dos Santos V.A."/>
            <person name="Jensen O.N."/>
            <person name="Pelaez A.I."/>
            <person name="Sanchez J."/>
            <person name="Ferrer M."/>
        </authorList>
    </citation>
    <scope>NUCLEOTIDE SEQUENCE</scope>
</reference>
<sequence>DRHSAYAEEDYGRNALLGVPPGGIMFVAGDTLNAAVEYLQVVDGYRPDVAVIPTSLVHFEWWRQSFRRHHPGFVLPEQPLESDDVAWMTRLVSGILTGNPGRTVYLVTQDGLNIPPGFAAVPAGIGYRLVAVGNTAGQRIRLVDWSFSARSLGAASGNHHNDLQPIYDIAWREVQL</sequence>
<name>T0ZBF0_9ZZZZ</name>
<gene>
    <name evidence="1" type="ORF">B1B_13094</name>
</gene>
<dbReference type="EMBL" id="AUZY01008615">
    <property type="protein sequence ID" value="EQD45336.1"/>
    <property type="molecule type" value="Genomic_DNA"/>
</dbReference>
<comment type="caution">
    <text evidence="1">The sequence shown here is derived from an EMBL/GenBank/DDBJ whole genome shotgun (WGS) entry which is preliminary data.</text>
</comment>
<dbReference type="PANTHER" id="PTHR16214">
    <property type="entry name" value="TRANSMEMBRANE PROTEIN 260"/>
    <property type="match status" value="1"/>
</dbReference>
<dbReference type="AlphaFoldDB" id="T0ZBF0"/>
<proteinExistence type="predicted"/>